<evidence type="ECO:0000256" key="4">
    <source>
        <dbReference type="ARBA" id="ARBA00022496"/>
    </source>
</evidence>
<dbReference type="InterPro" id="IPR039426">
    <property type="entry name" value="TonB-dep_rcpt-like"/>
</dbReference>
<evidence type="ECO:0000256" key="9">
    <source>
        <dbReference type="ARBA" id="ARBA00023136"/>
    </source>
</evidence>
<comment type="subcellular location">
    <subcellularLocation>
        <location evidence="1 11">Cell outer membrane</location>
        <topology evidence="1 11">Multi-pass membrane protein</topology>
    </subcellularLocation>
</comment>
<dbReference type="Gene3D" id="2.40.170.20">
    <property type="entry name" value="TonB-dependent receptor, beta-barrel domain"/>
    <property type="match status" value="1"/>
</dbReference>
<reference evidence="16 17" key="1">
    <citation type="submission" date="2021-06" db="EMBL/GenBank/DDBJ databases">
        <title>Complete genome of Haloferula helveola possessing various polysaccharide degrading enzymes.</title>
        <authorList>
            <person name="Takami H."/>
            <person name="Huang C."/>
            <person name="Hamasaki K."/>
        </authorList>
    </citation>
    <scope>NUCLEOTIDE SEQUENCE [LARGE SCALE GENOMIC DNA]</scope>
    <source>
        <strain evidence="16 17">CN-1</strain>
    </source>
</reference>
<comment type="similarity">
    <text evidence="11 12">Belongs to the TonB-dependent receptor family.</text>
</comment>
<dbReference type="PROSITE" id="PS52016">
    <property type="entry name" value="TONB_DEPENDENT_REC_3"/>
    <property type="match status" value="1"/>
</dbReference>
<proteinExistence type="inferred from homology"/>
<evidence type="ECO:0000256" key="7">
    <source>
        <dbReference type="ARBA" id="ARBA00023065"/>
    </source>
</evidence>
<feature type="chain" id="PRO_5045588480" evidence="13">
    <location>
        <begin position="23"/>
        <end position="696"/>
    </location>
</feature>
<evidence type="ECO:0000256" key="5">
    <source>
        <dbReference type="ARBA" id="ARBA00022692"/>
    </source>
</evidence>
<dbReference type="Proteomes" id="UP001374893">
    <property type="component" value="Chromosome"/>
</dbReference>
<keyword evidence="16" id="KW-0675">Receptor</keyword>
<dbReference type="PANTHER" id="PTHR32552">
    <property type="entry name" value="FERRICHROME IRON RECEPTOR-RELATED"/>
    <property type="match status" value="1"/>
</dbReference>
<keyword evidence="8 12" id="KW-0798">TonB box</keyword>
<keyword evidence="4" id="KW-0410">Iron transport</keyword>
<feature type="domain" description="TonB-dependent receptor-like beta-barrel" evidence="14">
    <location>
        <begin position="207"/>
        <end position="664"/>
    </location>
</feature>
<dbReference type="PANTHER" id="PTHR32552:SF81">
    <property type="entry name" value="TONB-DEPENDENT OUTER MEMBRANE RECEPTOR"/>
    <property type="match status" value="1"/>
</dbReference>
<keyword evidence="2 11" id="KW-0813">Transport</keyword>
<dbReference type="SUPFAM" id="SSF56935">
    <property type="entry name" value="Porins"/>
    <property type="match status" value="1"/>
</dbReference>
<dbReference type="RefSeq" id="WP_338689291.1">
    <property type="nucleotide sequence ID" value="NZ_AP024702.1"/>
</dbReference>
<feature type="domain" description="TonB-dependent receptor plug" evidence="15">
    <location>
        <begin position="37"/>
        <end position="142"/>
    </location>
</feature>
<protein>
    <submittedName>
        <fullName evidence="16">TonB-dependent receptor</fullName>
    </submittedName>
</protein>
<dbReference type="Pfam" id="PF07715">
    <property type="entry name" value="Plug"/>
    <property type="match status" value="1"/>
</dbReference>
<dbReference type="InterPro" id="IPR012910">
    <property type="entry name" value="Plug_dom"/>
</dbReference>
<accession>A0ABN6H2F6</accession>
<evidence type="ECO:0000259" key="15">
    <source>
        <dbReference type="Pfam" id="PF07715"/>
    </source>
</evidence>
<evidence type="ECO:0000256" key="3">
    <source>
        <dbReference type="ARBA" id="ARBA00022452"/>
    </source>
</evidence>
<keyword evidence="3 11" id="KW-1134">Transmembrane beta strand</keyword>
<evidence type="ECO:0000256" key="12">
    <source>
        <dbReference type="RuleBase" id="RU003357"/>
    </source>
</evidence>
<evidence type="ECO:0000313" key="16">
    <source>
        <dbReference type="EMBL" id="BCX47218.1"/>
    </source>
</evidence>
<evidence type="ECO:0000256" key="8">
    <source>
        <dbReference type="ARBA" id="ARBA00023077"/>
    </source>
</evidence>
<evidence type="ECO:0000256" key="13">
    <source>
        <dbReference type="SAM" id="SignalP"/>
    </source>
</evidence>
<keyword evidence="17" id="KW-1185">Reference proteome</keyword>
<organism evidence="16 17">
    <name type="scientific">Haloferula helveola</name>
    <dbReference type="NCBI Taxonomy" id="490095"/>
    <lineage>
        <taxon>Bacteria</taxon>
        <taxon>Pseudomonadati</taxon>
        <taxon>Verrucomicrobiota</taxon>
        <taxon>Verrucomicrobiia</taxon>
        <taxon>Verrucomicrobiales</taxon>
        <taxon>Verrucomicrobiaceae</taxon>
        <taxon>Haloferula</taxon>
    </lineage>
</organism>
<evidence type="ECO:0000256" key="11">
    <source>
        <dbReference type="PROSITE-ProRule" id="PRU01360"/>
    </source>
</evidence>
<sequence>MKPPKPTIHAVVASALAAPLLAQDTLAPTIVDAERVDDDPAAVSVLSRDSLDIFQTESLSDLSGLVPGFHVVSSDSRGYGQVVAMRGSTNTLFFGPAALGMTIDDLPFSDAFTYPSELLKLDEVRVHRGPHGPYFGLNSPAGMLEMRTAAPGDTLHHELGVEYGSYNRFAARGLSSGPIGDNFAYSVQLFHDQRDGFIRNPLLGTETDDREATGGLFNLYWRPDPDTEVRLRLFAEHIDDGSQRLSRLDSPDPFTVTSDTPGRTDLERYQISLHTRKNLTAGTLETIHGFQTWELNPSTVDLDLANRFTPSPAFTGGFPVPVDATSAIYQTQDVFSNEIRFTSPEENSVRWQAGLFQMWTENSGVTQRSTIAPFGPMGFFVPILAENNTFEIEKLNLAAYGNVAWDITDVLTLDAGLRVDYHESEIARVQNAAAPVPGVTSIYGKQDEWFVSPVLGLTYSVTPAVDLFYRTSVGNKPGGYTAYSNDPRFVSFDRETNWSNEIGFEYDCPAYDLRFGLRAFYDQIDDYQFNQGSPFSTDFVILNAEEVTASGVEFDAAWAPVDGLTVRGSFGYTDVEFDSFRDPYTGTVFNGNTVPFVPEYTGSLGARYQFACGFYLGASARLVGRTHFDSANTPGFTQGSYVTCDAEIGYQAEHFSVALYGTNLLDESYYTFINPQIVAGSPGDPQQFGVRVSTTF</sequence>
<evidence type="ECO:0000256" key="10">
    <source>
        <dbReference type="ARBA" id="ARBA00023237"/>
    </source>
</evidence>
<feature type="signal peptide" evidence="13">
    <location>
        <begin position="1"/>
        <end position="22"/>
    </location>
</feature>
<dbReference type="InterPro" id="IPR000531">
    <property type="entry name" value="Beta-barrel_TonB"/>
</dbReference>
<evidence type="ECO:0000256" key="1">
    <source>
        <dbReference type="ARBA" id="ARBA00004571"/>
    </source>
</evidence>
<name>A0ABN6H2F6_9BACT</name>
<dbReference type="CDD" id="cd01347">
    <property type="entry name" value="ligand_gated_channel"/>
    <property type="match status" value="1"/>
</dbReference>
<evidence type="ECO:0000259" key="14">
    <source>
        <dbReference type="Pfam" id="PF00593"/>
    </source>
</evidence>
<gene>
    <name evidence="16" type="ORF">HAHE_11260</name>
</gene>
<dbReference type="EMBL" id="AP024702">
    <property type="protein sequence ID" value="BCX47218.1"/>
    <property type="molecule type" value="Genomic_DNA"/>
</dbReference>
<keyword evidence="5 11" id="KW-0812">Transmembrane</keyword>
<keyword evidence="9 11" id="KW-0472">Membrane</keyword>
<keyword evidence="6" id="KW-0408">Iron</keyword>
<dbReference type="Pfam" id="PF00593">
    <property type="entry name" value="TonB_dep_Rec_b-barrel"/>
    <property type="match status" value="1"/>
</dbReference>
<evidence type="ECO:0000256" key="6">
    <source>
        <dbReference type="ARBA" id="ARBA00023004"/>
    </source>
</evidence>
<keyword evidence="10 11" id="KW-0998">Cell outer membrane</keyword>
<evidence type="ECO:0000256" key="2">
    <source>
        <dbReference type="ARBA" id="ARBA00022448"/>
    </source>
</evidence>
<evidence type="ECO:0000313" key="17">
    <source>
        <dbReference type="Proteomes" id="UP001374893"/>
    </source>
</evidence>
<keyword evidence="7" id="KW-0406">Ion transport</keyword>
<dbReference type="InterPro" id="IPR036942">
    <property type="entry name" value="Beta-barrel_TonB_sf"/>
</dbReference>
<keyword evidence="13" id="KW-0732">Signal</keyword>